<protein>
    <submittedName>
        <fullName evidence="2">MAP7 domain containing 3</fullName>
    </submittedName>
</protein>
<proteinExistence type="predicted"/>
<evidence type="ECO:0000313" key="3">
    <source>
        <dbReference type="Proteomes" id="UP000585614"/>
    </source>
</evidence>
<dbReference type="EMBL" id="JACAGC010000001">
    <property type="protein sequence ID" value="KAF6390467.1"/>
    <property type="molecule type" value="Genomic_DNA"/>
</dbReference>
<feature type="region of interest" description="Disordered" evidence="1">
    <location>
        <begin position="1"/>
        <end position="56"/>
    </location>
</feature>
<feature type="compositionally biased region" description="Basic residues" evidence="1">
    <location>
        <begin position="7"/>
        <end position="24"/>
    </location>
</feature>
<comment type="caution">
    <text evidence="2">The sequence shown here is derived from an EMBL/GenBank/DDBJ whole genome shotgun (WGS) entry which is preliminary data.</text>
</comment>
<dbReference type="Proteomes" id="UP000585614">
    <property type="component" value="Unassembled WGS sequence"/>
</dbReference>
<gene>
    <name evidence="2" type="ORF">mRhiFer1_010687</name>
</gene>
<name>A0A7J8AV39_RHIFE</name>
<feature type="compositionally biased region" description="Basic and acidic residues" evidence="1">
    <location>
        <begin position="25"/>
        <end position="51"/>
    </location>
</feature>
<organism evidence="2 3">
    <name type="scientific">Rhinolophus ferrumequinum</name>
    <name type="common">Greater horseshoe bat</name>
    <dbReference type="NCBI Taxonomy" id="59479"/>
    <lineage>
        <taxon>Eukaryota</taxon>
        <taxon>Metazoa</taxon>
        <taxon>Chordata</taxon>
        <taxon>Craniata</taxon>
        <taxon>Vertebrata</taxon>
        <taxon>Euteleostomi</taxon>
        <taxon>Mammalia</taxon>
        <taxon>Eutheria</taxon>
        <taxon>Laurasiatheria</taxon>
        <taxon>Chiroptera</taxon>
        <taxon>Yinpterochiroptera</taxon>
        <taxon>Rhinolophoidea</taxon>
        <taxon>Rhinolophidae</taxon>
        <taxon>Rhinolophinae</taxon>
        <taxon>Rhinolophus</taxon>
    </lineage>
</organism>
<evidence type="ECO:0000256" key="1">
    <source>
        <dbReference type="SAM" id="MobiDB-lite"/>
    </source>
</evidence>
<reference evidence="2 3" key="1">
    <citation type="journal article" date="2020" name="Nature">
        <title>Six reference-quality genomes reveal evolution of bat adaptations.</title>
        <authorList>
            <person name="Jebb D."/>
            <person name="Huang Z."/>
            <person name="Pippel M."/>
            <person name="Hughes G.M."/>
            <person name="Lavrichenko K."/>
            <person name="Devanna P."/>
            <person name="Winkler S."/>
            <person name="Jermiin L.S."/>
            <person name="Skirmuntt E.C."/>
            <person name="Katzourakis A."/>
            <person name="Burkitt-Gray L."/>
            <person name="Ray D.A."/>
            <person name="Sullivan K.A.M."/>
            <person name="Roscito J.G."/>
            <person name="Kirilenko B.M."/>
            <person name="Davalos L.M."/>
            <person name="Corthals A.P."/>
            <person name="Power M.L."/>
            <person name="Jones G."/>
            <person name="Ransome R.D."/>
            <person name="Dechmann D.K.N."/>
            <person name="Locatelli A.G."/>
            <person name="Puechmaille S.J."/>
            <person name="Fedrigo O."/>
            <person name="Jarvis E.D."/>
            <person name="Hiller M."/>
            <person name="Vernes S.C."/>
            <person name="Myers E.W."/>
            <person name="Teeling E.C."/>
        </authorList>
    </citation>
    <scope>NUCLEOTIDE SEQUENCE [LARGE SCALE GENOMIC DNA]</scope>
    <source>
        <strain evidence="2">MRhiFer1</strain>
        <tissue evidence="2">Lung</tissue>
    </source>
</reference>
<accession>A0A7J8AV39</accession>
<sequence>MLIKKYSYLKKKERPRSSMKNRWKKNNESSENKKKKMNRGEYLQKKKENKNYGKKRKDSKLFSVVLWSGVTLLINAKKDGLGKAR</sequence>
<dbReference type="AlphaFoldDB" id="A0A7J8AV39"/>
<evidence type="ECO:0000313" key="2">
    <source>
        <dbReference type="EMBL" id="KAF6390467.1"/>
    </source>
</evidence>